<keyword evidence="1" id="KW-1185">Reference proteome</keyword>
<evidence type="ECO:0000313" key="1">
    <source>
        <dbReference type="Proteomes" id="UP000035642"/>
    </source>
</evidence>
<accession>A0A0K0DHJ9</accession>
<evidence type="ECO:0000313" key="2">
    <source>
        <dbReference type="WBParaSite" id="ACAC_0001067301-mRNA-1"/>
    </source>
</evidence>
<reference evidence="2" key="2">
    <citation type="submission" date="2017-02" db="UniProtKB">
        <authorList>
            <consortium name="WormBaseParasite"/>
        </authorList>
    </citation>
    <scope>IDENTIFICATION</scope>
</reference>
<protein>
    <submittedName>
        <fullName evidence="2">TAZ-type domain-containing protein</fullName>
    </submittedName>
</protein>
<dbReference type="WBParaSite" id="ACAC_0001067301-mRNA-1">
    <property type="protein sequence ID" value="ACAC_0001067301-mRNA-1"/>
    <property type="gene ID" value="ACAC_0001067301"/>
</dbReference>
<proteinExistence type="predicted"/>
<reference evidence="1" key="1">
    <citation type="submission" date="2012-09" db="EMBL/GenBank/DDBJ databases">
        <authorList>
            <person name="Martin A.A."/>
        </authorList>
    </citation>
    <scope>NUCLEOTIDE SEQUENCE</scope>
</reference>
<dbReference type="AlphaFoldDB" id="A0A0K0DHJ9"/>
<name>A0A0K0DHJ9_ANGCA</name>
<dbReference type="Proteomes" id="UP000035642">
    <property type="component" value="Unassembled WGS sequence"/>
</dbReference>
<organism evidence="1 2">
    <name type="scientific">Angiostrongylus cantonensis</name>
    <name type="common">Rat lungworm</name>
    <dbReference type="NCBI Taxonomy" id="6313"/>
    <lineage>
        <taxon>Eukaryota</taxon>
        <taxon>Metazoa</taxon>
        <taxon>Ecdysozoa</taxon>
        <taxon>Nematoda</taxon>
        <taxon>Chromadorea</taxon>
        <taxon>Rhabditida</taxon>
        <taxon>Rhabditina</taxon>
        <taxon>Rhabditomorpha</taxon>
        <taxon>Strongyloidea</taxon>
        <taxon>Metastrongylidae</taxon>
        <taxon>Angiostrongylus</taxon>
    </lineage>
</organism>
<sequence>MIQNSFCSSSEFFMNDARDGDKAKKAQKLRKNRWLLVHLGHQMCMGAICHLSCDIECTSFRRVRHWMMMPMFNSTCVVKANVFISSDPEF</sequence>